<sequence length="341" mass="37207">MTINFKDFEKLDTVAAIKSAPQANFLLTDLNLFQNSNSLNPVAQVNDLVEKAVDELKQVSRYGTDTNSISMSKPVLRSQEIPTVHTSADVKPADWQGLVSAQNPDIGASITEVIAQKAIRMRDAKLEYVEKALAKALFEQKADASKTDDGDLDFNSIMGVTPLDFELDAAIGSSIYQQFGRMKRQLVAQYGAARSYVDRFYMFCSPELYDAIAGHVEVTSLITSKVAEAARGALIADNTSGYDSFTIGSTTFVLADDDRYTIAANSGLIVPKFGAASADVNAFKTITGPCSRNQTIATKGAVSDLYQWINTDKNGMIEINQEFSMIPLVLRPNYMMNVTIA</sequence>
<dbReference type="RefSeq" id="WP_208715253.1">
    <property type="nucleotide sequence ID" value="NZ_CP024768.1"/>
</dbReference>
<protein>
    <submittedName>
        <fullName evidence="1">Major capsid protein E</fullName>
    </submittedName>
</protein>
<dbReference type="Proteomes" id="UP000502005">
    <property type="component" value="Chromosome"/>
</dbReference>
<gene>
    <name evidence="1" type="ORF">CUN67_10670</name>
</gene>
<reference evidence="1 2" key="1">
    <citation type="submission" date="2017-11" db="EMBL/GenBank/DDBJ databases">
        <title>Genome sequence of Pantoea cypripedii NE1.</title>
        <authorList>
            <person name="Nascimento F.X."/>
        </authorList>
    </citation>
    <scope>NUCLEOTIDE SEQUENCE [LARGE SCALE GENOMIC DNA]</scope>
    <source>
        <strain evidence="1 2">NE1</strain>
    </source>
</reference>
<dbReference type="Pfam" id="PF03864">
    <property type="entry name" value="Phage_cap_E"/>
    <property type="match status" value="1"/>
</dbReference>
<organism evidence="1 2">
    <name type="scientific">Pantoea cypripedii</name>
    <name type="common">Pectobacterium cypripedii</name>
    <name type="synonym">Erwinia cypripedii</name>
    <dbReference type="NCBI Taxonomy" id="55209"/>
    <lineage>
        <taxon>Bacteria</taxon>
        <taxon>Pseudomonadati</taxon>
        <taxon>Pseudomonadota</taxon>
        <taxon>Gammaproteobacteria</taxon>
        <taxon>Enterobacterales</taxon>
        <taxon>Erwiniaceae</taxon>
        <taxon>Pantoea</taxon>
    </lineage>
</organism>
<accession>A0A6B9G3G5</accession>
<proteinExistence type="predicted"/>
<dbReference type="InterPro" id="IPR005564">
    <property type="entry name" value="Major_capsid_GpE"/>
</dbReference>
<evidence type="ECO:0000313" key="2">
    <source>
        <dbReference type="Proteomes" id="UP000502005"/>
    </source>
</evidence>
<evidence type="ECO:0000313" key="1">
    <source>
        <dbReference type="EMBL" id="QGY29370.1"/>
    </source>
</evidence>
<dbReference type="AlphaFoldDB" id="A0A6B9G3G5"/>
<dbReference type="EMBL" id="CP024768">
    <property type="protein sequence ID" value="QGY29370.1"/>
    <property type="molecule type" value="Genomic_DNA"/>
</dbReference>
<name>A0A6B9G3G5_PANCY</name>